<dbReference type="AlphaFoldDB" id="A0AA86QH50"/>
<organism evidence="1">
    <name type="scientific">Hexamita inflata</name>
    <dbReference type="NCBI Taxonomy" id="28002"/>
    <lineage>
        <taxon>Eukaryota</taxon>
        <taxon>Metamonada</taxon>
        <taxon>Diplomonadida</taxon>
        <taxon>Hexamitidae</taxon>
        <taxon>Hexamitinae</taxon>
        <taxon>Hexamita</taxon>
    </lineage>
</organism>
<evidence type="ECO:0000313" key="3">
    <source>
        <dbReference type="Proteomes" id="UP001642409"/>
    </source>
</evidence>
<reference evidence="1" key="1">
    <citation type="submission" date="2023-06" db="EMBL/GenBank/DDBJ databases">
        <authorList>
            <person name="Kurt Z."/>
        </authorList>
    </citation>
    <scope>NUCLEOTIDE SEQUENCE</scope>
</reference>
<evidence type="ECO:0000313" key="1">
    <source>
        <dbReference type="EMBL" id="CAI9958680.1"/>
    </source>
</evidence>
<accession>A0AA86QH50</accession>
<dbReference type="EMBL" id="CATOUU010000909">
    <property type="protein sequence ID" value="CAI9958680.1"/>
    <property type="molecule type" value="Genomic_DNA"/>
</dbReference>
<sequence length="135" mass="16013">MICDILFRSSFPNCARRFYRSLLFVERPPFSLVHVELASVQTYLVLNCVDVLQQQDVDLEDISDWVETHSEVVIYNQRVCLLNILLVKKQCEQKQKIEVSKKYYTYVVPIKKLNYQDLEKGQVYCFYSQFGLDLQ</sequence>
<comment type="caution">
    <text evidence="1">The sequence shown here is derived from an EMBL/GenBank/DDBJ whole genome shotgun (WGS) entry which is preliminary data.</text>
</comment>
<reference evidence="2 3" key="2">
    <citation type="submission" date="2024-07" db="EMBL/GenBank/DDBJ databases">
        <authorList>
            <person name="Akdeniz Z."/>
        </authorList>
    </citation>
    <scope>NUCLEOTIDE SEQUENCE [LARGE SCALE GENOMIC DNA]</scope>
</reference>
<protein>
    <submittedName>
        <fullName evidence="2">Hypothetical_protein</fullName>
    </submittedName>
</protein>
<proteinExistence type="predicted"/>
<gene>
    <name evidence="2" type="ORF">HINF_LOCUS25437</name>
    <name evidence="1" type="ORF">HINF_LOCUS46325</name>
</gene>
<keyword evidence="3" id="KW-1185">Reference proteome</keyword>
<evidence type="ECO:0000313" key="2">
    <source>
        <dbReference type="EMBL" id="CAL6016297.1"/>
    </source>
</evidence>
<dbReference type="EMBL" id="CAXDID020000076">
    <property type="protein sequence ID" value="CAL6016297.1"/>
    <property type="molecule type" value="Genomic_DNA"/>
</dbReference>
<dbReference type="Proteomes" id="UP001642409">
    <property type="component" value="Unassembled WGS sequence"/>
</dbReference>
<name>A0AA86QH50_9EUKA</name>